<dbReference type="KEGG" id="nsl:BOX37_16435"/>
<dbReference type="EMBL" id="CP018082">
    <property type="protein sequence ID" value="APE35268.1"/>
    <property type="molecule type" value="Genomic_DNA"/>
</dbReference>
<dbReference type="Proteomes" id="UP000183810">
    <property type="component" value="Chromosome"/>
</dbReference>
<gene>
    <name evidence="1" type="ORF">BOX37_16435</name>
</gene>
<dbReference type="GO" id="GO:0016705">
    <property type="term" value="F:oxidoreductase activity, acting on paired donors, with incorporation or reduction of molecular oxygen"/>
    <property type="evidence" value="ECO:0007669"/>
    <property type="project" value="InterPro"/>
</dbReference>
<protein>
    <submittedName>
        <fullName evidence="1">Uncharacterized protein</fullName>
    </submittedName>
</protein>
<reference evidence="1" key="1">
    <citation type="submission" date="2016-11" db="EMBL/GenBank/DDBJ databases">
        <authorList>
            <person name="Jaros S."/>
            <person name="Januszkiewicz K."/>
            <person name="Wedrychowicz H."/>
        </authorList>
    </citation>
    <scope>NUCLEOTIDE SEQUENCE [LARGE SCALE GENOMIC DNA]</scope>
    <source>
        <strain evidence="1">Y48</strain>
    </source>
</reference>
<dbReference type="RefSeq" id="WP_071928457.1">
    <property type="nucleotide sequence ID" value="NZ_CP018082.1"/>
</dbReference>
<dbReference type="Gene3D" id="3.20.20.30">
    <property type="entry name" value="Luciferase-like domain"/>
    <property type="match status" value="1"/>
</dbReference>
<accession>A0A1J0VTA3</accession>
<proteinExistence type="predicted"/>
<evidence type="ECO:0000313" key="2">
    <source>
        <dbReference type="Proteomes" id="UP000183810"/>
    </source>
</evidence>
<name>A0A1J0VTA3_9NOCA</name>
<organism evidence="1 2">
    <name type="scientific">Nocardia mangyaensis</name>
    <dbReference type="NCBI Taxonomy" id="2213200"/>
    <lineage>
        <taxon>Bacteria</taxon>
        <taxon>Bacillati</taxon>
        <taxon>Actinomycetota</taxon>
        <taxon>Actinomycetes</taxon>
        <taxon>Mycobacteriales</taxon>
        <taxon>Nocardiaceae</taxon>
        <taxon>Nocardia</taxon>
    </lineage>
</organism>
<keyword evidence="2" id="KW-1185">Reference proteome</keyword>
<sequence>MRFGFDLAEDAATVDALSSGRLELGLGAGADARRHRSRLPRHRHRSLRGDLVLPDATDFLCNVQPAGPTPAAIRTSMRLFADTAIAQWDDPAPGLSAVH</sequence>
<dbReference type="InterPro" id="IPR036661">
    <property type="entry name" value="Luciferase-like_sf"/>
</dbReference>
<dbReference type="SUPFAM" id="SSF51679">
    <property type="entry name" value="Bacterial luciferase-like"/>
    <property type="match status" value="1"/>
</dbReference>
<evidence type="ECO:0000313" key="1">
    <source>
        <dbReference type="EMBL" id="APE35268.1"/>
    </source>
</evidence>
<dbReference type="AlphaFoldDB" id="A0A1J0VTA3"/>